<dbReference type="Proteomes" id="UP001642360">
    <property type="component" value="Unassembled WGS sequence"/>
</dbReference>
<keyword evidence="2" id="KW-1133">Transmembrane helix</keyword>
<name>A0ABC8UBH3_9AQUA</name>
<keyword evidence="2" id="KW-0472">Membrane</keyword>
<feature type="transmembrane region" description="Helical" evidence="2">
    <location>
        <begin position="71"/>
        <end position="94"/>
    </location>
</feature>
<evidence type="ECO:0000256" key="1">
    <source>
        <dbReference type="SAM" id="MobiDB-lite"/>
    </source>
</evidence>
<evidence type="ECO:0000313" key="3">
    <source>
        <dbReference type="EMBL" id="CAK9177498.1"/>
    </source>
</evidence>
<evidence type="ECO:0000313" key="4">
    <source>
        <dbReference type="Proteomes" id="UP001642360"/>
    </source>
</evidence>
<accession>A0ABC8UBH3</accession>
<feature type="region of interest" description="Disordered" evidence="1">
    <location>
        <begin position="15"/>
        <end position="39"/>
    </location>
</feature>
<proteinExistence type="predicted"/>
<feature type="compositionally biased region" description="Basic and acidic residues" evidence="1">
    <location>
        <begin position="27"/>
        <end position="39"/>
    </location>
</feature>
<evidence type="ECO:0000256" key="2">
    <source>
        <dbReference type="SAM" id="Phobius"/>
    </source>
</evidence>
<feature type="transmembrane region" description="Helical" evidence="2">
    <location>
        <begin position="42"/>
        <end position="65"/>
    </location>
</feature>
<evidence type="ECO:0008006" key="5">
    <source>
        <dbReference type="Google" id="ProtNLM"/>
    </source>
</evidence>
<keyword evidence="4" id="KW-1185">Reference proteome</keyword>
<organism evidence="3 4">
    <name type="scientific">Ilex paraguariensis</name>
    <name type="common">yerba mate</name>
    <dbReference type="NCBI Taxonomy" id="185542"/>
    <lineage>
        <taxon>Eukaryota</taxon>
        <taxon>Viridiplantae</taxon>
        <taxon>Streptophyta</taxon>
        <taxon>Embryophyta</taxon>
        <taxon>Tracheophyta</taxon>
        <taxon>Spermatophyta</taxon>
        <taxon>Magnoliopsida</taxon>
        <taxon>eudicotyledons</taxon>
        <taxon>Gunneridae</taxon>
        <taxon>Pentapetalae</taxon>
        <taxon>asterids</taxon>
        <taxon>campanulids</taxon>
        <taxon>Aquifoliales</taxon>
        <taxon>Aquifoliaceae</taxon>
        <taxon>Ilex</taxon>
    </lineage>
</organism>
<keyword evidence="2" id="KW-0812">Transmembrane</keyword>
<sequence length="126" mass="14563">MRSGLVKDFRIGCTWQREKPSSSQPSQDKKKREERTKGEENLGNSMGVVSILDVFFSFCFFLFSFHTLFELWAIFCSIWAQTVVVGHKSVHYLFPIKIKKKKRRSIVSSQSHLCALGFNYLFCLAA</sequence>
<protein>
    <recommendedName>
        <fullName evidence="5">Transmembrane protein</fullName>
    </recommendedName>
</protein>
<dbReference type="EMBL" id="CAUOFW020007057">
    <property type="protein sequence ID" value="CAK9177498.1"/>
    <property type="molecule type" value="Genomic_DNA"/>
</dbReference>
<reference evidence="3 4" key="1">
    <citation type="submission" date="2024-02" db="EMBL/GenBank/DDBJ databases">
        <authorList>
            <person name="Vignale AGUSTIN F."/>
            <person name="Sosa J E."/>
            <person name="Modenutti C."/>
        </authorList>
    </citation>
    <scope>NUCLEOTIDE SEQUENCE [LARGE SCALE GENOMIC DNA]</scope>
</reference>
<gene>
    <name evidence="3" type="ORF">ILEXP_LOCUS47386</name>
</gene>
<dbReference type="AlphaFoldDB" id="A0ABC8UBH3"/>
<comment type="caution">
    <text evidence="3">The sequence shown here is derived from an EMBL/GenBank/DDBJ whole genome shotgun (WGS) entry which is preliminary data.</text>
</comment>